<name>A0AAJ1VAN4_9BACI</name>
<protein>
    <submittedName>
        <fullName evidence="1">Uncharacterized protein</fullName>
    </submittedName>
</protein>
<gene>
    <name evidence="1" type="ORF">QUF85_05180</name>
</gene>
<dbReference type="EMBL" id="JAUCFI010000003">
    <property type="protein sequence ID" value="MDM5282690.1"/>
    <property type="molecule type" value="Genomic_DNA"/>
</dbReference>
<comment type="caution">
    <text evidence="1">The sequence shown here is derived from an EMBL/GenBank/DDBJ whole genome shotgun (WGS) entry which is preliminary data.</text>
</comment>
<accession>A0AAJ1VAN4</accession>
<reference evidence="1" key="1">
    <citation type="submission" date="2023-06" db="EMBL/GenBank/DDBJ databases">
        <title>Comparative genomics of Bacillaceae isolates and their secondary metabolite potential.</title>
        <authorList>
            <person name="Song L."/>
            <person name="Nielsen L.J."/>
            <person name="Mohite O."/>
            <person name="Xu X."/>
            <person name="Weber T."/>
            <person name="Kovacs A.T."/>
        </authorList>
    </citation>
    <scope>NUCLEOTIDE SEQUENCE</scope>
    <source>
        <strain evidence="1">G1S1</strain>
    </source>
</reference>
<sequence>MFKASLKEMRSESTWASTTLGDNQTANVYYFYADGNAKSIIKMITKSLFQWEMPNLPEDLSFFKQGKVWLATSSHEKQCFIFPENETEASKIMGIEGLRVEELDD</sequence>
<proteinExistence type="predicted"/>
<dbReference type="RefSeq" id="WP_289348961.1">
    <property type="nucleotide sequence ID" value="NZ_JAUCFI010000003.1"/>
</dbReference>
<organism evidence="1 2">
    <name type="scientific">Peribacillus frigoritolerans</name>
    <dbReference type="NCBI Taxonomy" id="450367"/>
    <lineage>
        <taxon>Bacteria</taxon>
        <taxon>Bacillati</taxon>
        <taxon>Bacillota</taxon>
        <taxon>Bacilli</taxon>
        <taxon>Bacillales</taxon>
        <taxon>Bacillaceae</taxon>
        <taxon>Peribacillus</taxon>
    </lineage>
</organism>
<dbReference type="AlphaFoldDB" id="A0AAJ1VAN4"/>
<evidence type="ECO:0000313" key="2">
    <source>
        <dbReference type="Proteomes" id="UP001238973"/>
    </source>
</evidence>
<evidence type="ECO:0000313" key="1">
    <source>
        <dbReference type="EMBL" id="MDM5282690.1"/>
    </source>
</evidence>
<dbReference type="Proteomes" id="UP001238973">
    <property type="component" value="Unassembled WGS sequence"/>
</dbReference>